<gene>
    <name evidence="1" type="ORF">MRATA1EN3_LOCUS11379</name>
</gene>
<accession>A0ACB0EHW2</accession>
<evidence type="ECO:0000313" key="2">
    <source>
        <dbReference type="Proteomes" id="UP001162501"/>
    </source>
</evidence>
<dbReference type="Proteomes" id="UP001162501">
    <property type="component" value="Chromosome 20"/>
</dbReference>
<name>A0ACB0EHW2_RANTA</name>
<reference evidence="1" key="1">
    <citation type="submission" date="2023-05" db="EMBL/GenBank/DDBJ databases">
        <authorList>
            <consortium name="ELIXIR-Norway"/>
        </authorList>
    </citation>
    <scope>NUCLEOTIDE SEQUENCE</scope>
</reference>
<dbReference type="EMBL" id="OX596104">
    <property type="protein sequence ID" value="CAI9700166.1"/>
    <property type="molecule type" value="Genomic_DNA"/>
</dbReference>
<sequence length="173" mass="18742">MAGLGPLQSWQMLEPPTAGWLSSTLPLGCGWPCGALLGLLPDSTGERLPSPGISSPRLPPHRAVEEETQSAGAQSPLFPKQPSQDPLALPGLDRKWWQLSSQATLEPALNLGRPGCSDASGPNCPQLLQCGPRAARCGWVKRPGLAWRRPDLCRQLPLRWQEKPGETCFLPRE</sequence>
<proteinExistence type="predicted"/>
<organism evidence="1 2">
    <name type="scientific">Rangifer tarandus platyrhynchus</name>
    <name type="common">Svalbard reindeer</name>
    <dbReference type="NCBI Taxonomy" id="3082113"/>
    <lineage>
        <taxon>Eukaryota</taxon>
        <taxon>Metazoa</taxon>
        <taxon>Chordata</taxon>
        <taxon>Craniata</taxon>
        <taxon>Vertebrata</taxon>
        <taxon>Euteleostomi</taxon>
        <taxon>Mammalia</taxon>
        <taxon>Eutheria</taxon>
        <taxon>Laurasiatheria</taxon>
        <taxon>Artiodactyla</taxon>
        <taxon>Ruminantia</taxon>
        <taxon>Pecora</taxon>
        <taxon>Cervidae</taxon>
        <taxon>Odocoileinae</taxon>
        <taxon>Rangifer</taxon>
    </lineage>
</organism>
<evidence type="ECO:0000313" key="1">
    <source>
        <dbReference type="EMBL" id="CAI9700166.1"/>
    </source>
</evidence>
<protein>
    <submittedName>
        <fullName evidence="1">Uncharacterized protein</fullName>
    </submittedName>
</protein>